<feature type="region of interest" description="Disordered" evidence="1">
    <location>
        <begin position="1226"/>
        <end position="1282"/>
    </location>
</feature>
<protein>
    <recommendedName>
        <fullName evidence="8">DUF11 domain-containing protein</fullName>
    </recommendedName>
</protein>
<feature type="compositionally biased region" description="Basic and acidic residues" evidence="1">
    <location>
        <begin position="112"/>
        <end position="136"/>
    </location>
</feature>
<keyword evidence="2" id="KW-1133">Transmembrane helix</keyword>
<feature type="compositionally biased region" description="Low complexity" evidence="1">
    <location>
        <begin position="150"/>
        <end position="164"/>
    </location>
</feature>
<dbReference type="InterPro" id="IPR013229">
    <property type="entry name" value="PEGA"/>
</dbReference>
<feature type="compositionally biased region" description="Basic and acidic residues" evidence="1">
    <location>
        <begin position="1254"/>
        <end position="1267"/>
    </location>
</feature>
<dbReference type="SUPFAM" id="SSF49464">
    <property type="entry name" value="Carboxypeptidase regulatory domain-like"/>
    <property type="match status" value="2"/>
</dbReference>
<dbReference type="Pfam" id="PF08308">
    <property type="entry name" value="PEGA"/>
    <property type="match status" value="1"/>
</dbReference>
<feature type="compositionally biased region" description="Gly residues" evidence="1">
    <location>
        <begin position="853"/>
        <end position="870"/>
    </location>
</feature>
<name>A0A174G506_9FIRM</name>
<feature type="signal peptide" evidence="3">
    <location>
        <begin position="1"/>
        <end position="27"/>
    </location>
</feature>
<feature type="compositionally biased region" description="Low complexity" evidence="1">
    <location>
        <begin position="1237"/>
        <end position="1252"/>
    </location>
</feature>
<evidence type="ECO:0000313" key="6">
    <source>
        <dbReference type="EMBL" id="CUO56238.1"/>
    </source>
</evidence>
<evidence type="ECO:0000256" key="2">
    <source>
        <dbReference type="SAM" id="Phobius"/>
    </source>
</evidence>
<keyword evidence="2" id="KW-0812">Transmembrane</keyword>
<proteinExistence type="predicted"/>
<dbReference type="Gene3D" id="2.60.40.1120">
    <property type="entry name" value="Carboxypeptidase-like, regulatory domain"/>
    <property type="match status" value="2"/>
</dbReference>
<feature type="transmembrane region" description="Helical" evidence="2">
    <location>
        <begin position="195"/>
        <end position="213"/>
    </location>
</feature>
<evidence type="ECO:0000313" key="7">
    <source>
        <dbReference type="Proteomes" id="UP000095706"/>
    </source>
</evidence>
<organism evidence="6 7">
    <name type="scientific">Fusicatenibacter saccharivorans</name>
    <dbReference type="NCBI Taxonomy" id="1150298"/>
    <lineage>
        <taxon>Bacteria</taxon>
        <taxon>Bacillati</taxon>
        <taxon>Bacillota</taxon>
        <taxon>Clostridia</taxon>
        <taxon>Lachnospirales</taxon>
        <taxon>Lachnospiraceae</taxon>
        <taxon>Fusicatenibacter</taxon>
    </lineage>
</organism>
<feature type="chain" id="PRO_5008022261" description="DUF11 domain-containing protein" evidence="3">
    <location>
        <begin position="28"/>
        <end position="1282"/>
    </location>
</feature>
<feature type="transmembrane region" description="Helical" evidence="2">
    <location>
        <begin position="222"/>
        <end position="240"/>
    </location>
</feature>
<feature type="compositionally biased region" description="Acidic residues" evidence="1">
    <location>
        <begin position="1268"/>
        <end position="1282"/>
    </location>
</feature>
<keyword evidence="2" id="KW-0472">Membrane</keyword>
<feature type="domain" description="PEGA" evidence="5">
    <location>
        <begin position="1008"/>
        <end position="1048"/>
    </location>
</feature>
<evidence type="ECO:0000256" key="1">
    <source>
        <dbReference type="SAM" id="MobiDB-lite"/>
    </source>
</evidence>
<gene>
    <name evidence="6" type="ORF">ERS852406_02279</name>
</gene>
<evidence type="ECO:0000256" key="3">
    <source>
        <dbReference type="SAM" id="SignalP"/>
    </source>
</evidence>
<feature type="domain" description="DUF11" evidence="4">
    <location>
        <begin position="40"/>
        <end position="134"/>
    </location>
</feature>
<keyword evidence="3" id="KW-0732">Signal</keyword>
<feature type="region of interest" description="Disordered" evidence="1">
    <location>
        <begin position="851"/>
        <end position="871"/>
    </location>
</feature>
<dbReference type="Pfam" id="PF01345">
    <property type="entry name" value="DUF11"/>
    <property type="match status" value="1"/>
</dbReference>
<reference evidence="6 7" key="1">
    <citation type="submission" date="2015-09" db="EMBL/GenBank/DDBJ databases">
        <authorList>
            <consortium name="Pathogen Informatics"/>
        </authorList>
    </citation>
    <scope>NUCLEOTIDE SEQUENCE [LARGE SCALE GENOMIC DNA]</scope>
    <source>
        <strain evidence="6 7">2789STDY5608849</strain>
    </source>
</reference>
<dbReference type="Proteomes" id="UP000095706">
    <property type="component" value="Unassembled WGS sequence"/>
</dbReference>
<dbReference type="InterPro" id="IPR001434">
    <property type="entry name" value="OmcB-like_DUF11"/>
</dbReference>
<evidence type="ECO:0000259" key="5">
    <source>
        <dbReference type="Pfam" id="PF08308"/>
    </source>
</evidence>
<evidence type="ECO:0008006" key="8">
    <source>
        <dbReference type="Google" id="ProtNLM"/>
    </source>
</evidence>
<dbReference type="InterPro" id="IPR013783">
    <property type="entry name" value="Ig-like_fold"/>
</dbReference>
<feature type="compositionally biased region" description="Polar residues" evidence="1">
    <location>
        <begin position="165"/>
        <end position="177"/>
    </location>
</feature>
<sequence length="1282" mass="140447">MKVWKKLQVVFLALLLCTGMMTQPALAASLLQDGIEAALTTDKETYQQGEEIKVTLTVTNTNDTAVTNLSLENVLPENFVLAENTETTKKMESLQAGETVTLTTVCTVKASDDKKDDENKENPSGDDKKNPTDNEKPGNGNVANDTKNPSTTTGSKDSGTTLTKDQGTGNAKQNGQSLKVEKLKSAPKMGDNTKIIVWVVLLVLAGAAIVVALKKKNRRNKMLAWFLCLIMTGSTVAGVFPERARAEAQSVNIGKVMELSKNILVDQTTVELKAKVEYTYVKSDDPSDDTKTYTRGEWVQMLAEKVEMNLDTDPDSLNHYYADTAGNAYEAAIEIAEKYGILPPPDIEDLEQDIPFFYPDEPATREFAAYTAVHAMGFNGIHSYDTNSWTDWDSITYQNEAAIAVGKGFLELNTENQFQPHALLSKKDVKSIFCEIDEIRQEDTTIGEEPHDNTQYVDGVLKKELENITDYTVVENADGTYTVTLPKTTETEKIGEGSVMILPANEVYISGIALKATTVTEDGEKLILTCIKPELWEVVSKIDFVGGGTALIGGAADTDEYGIATQANIGAGGVIDVGYEKNFEFNIGSNDEGKGKIDFEIPEILCVVNVDVGVNGVSVNELKLAVTENANEDITAEKEFADSGQVELMRFPIAIGATGFTFDIVLFCSYKADGSLHISYSVESTQGFEYKDGTWRGIFDFHHGVDTLEAKGNMEGGIGIKGLLTLYSVFDLAGYYADFGLGVEAEFAYHDLENGSLACEDIKVYPYSTNGLDTDSLLGDVLKKYFDFDLEFKPLQNDENNNLRIKMHKENGVRVEKCTYASGGITGYVYSSKTRLPIENARVRISRKVRAGSGNGGNSVAGGGSGGGSHGAWNLETEENEIAVFSGGAGVWREEGTETERILYTDVFGKYSTKNLQDGTYEITVSATSYQTYKVAEVLVQNSEIRYVEDIYMVERHDDFNTGSVEGTITDAVTGDGITETAYIVRKGWNNQTGDAVTEGVFENADYTLSMENGNYTLEISKEGYVTNYKNITVAGDQIETANIVLVPGDGNGETAGELRIVLTWGEEPWDLDSHLACYSSDKPYHIWFGQTDFEGNSVGNLDVDDTSSYGPETITVRNVKADEKFSYFVHDYTNSYSEVANEMSLSGAKVQVYLEGKNIATYTIPTNQPGTLWHVFDFDGATKTIKSVNTLEYQNDPYTIGGIDQEMDDVDDTEEIEMYAGKVRNKKQPEQKVVVEETPLPETTSESVISESEAEKPGEAVSKSESEPDDENVAEDETVTP</sequence>
<dbReference type="RefSeq" id="WP_055228089.1">
    <property type="nucleotide sequence ID" value="NZ_CYYV01000010.1"/>
</dbReference>
<feature type="region of interest" description="Disordered" evidence="1">
    <location>
        <begin position="112"/>
        <end position="179"/>
    </location>
</feature>
<evidence type="ECO:0000259" key="4">
    <source>
        <dbReference type="Pfam" id="PF01345"/>
    </source>
</evidence>
<dbReference type="EMBL" id="CYYV01000010">
    <property type="protein sequence ID" value="CUO56238.1"/>
    <property type="molecule type" value="Genomic_DNA"/>
</dbReference>
<dbReference type="InterPro" id="IPR008969">
    <property type="entry name" value="CarboxyPept-like_regulatory"/>
</dbReference>
<accession>A0A174G506</accession>
<dbReference type="Gene3D" id="2.60.40.10">
    <property type="entry name" value="Immunoglobulins"/>
    <property type="match status" value="1"/>
</dbReference>